<name>A0A061F697_THECC</name>
<dbReference type="eggNOG" id="KOG4658">
    <property type="taxonomic scope" value="Eukaryota"/>
</dbReference>
<proteinExistence type="predicted"/>
<evidence type="ECO:0000313" key="5">
    <source>
        <dbReference type="Proteomes" id="UP000026915"/>
    </source>
</evidence>
<dbReference type="Pfam" id="PF23247">
    <property type="entry name" value="LRR_RPS2"/>
    <property type="match status" value="2"/>
</dbReference>
<dbReference type="Proteomes" id="UP000026915">
    <property type="component" value="Chromosome 5"/>
</dbReference>
<sequence>MRVRLCEKLLTIYPSDKSTLRRFQEPLTLDIYDCGSLQEVFNLQGIPVEETKAAVATQLSKLYLCKLPNLKFVWNKDPQGILTFQNLQLLSVRKCESLKHIFPTSVAKGLAQLEILEVKECGLEEIVAKEEGIEEAIEFGFPRLSTLELCHLTKLKCFYPGTHTTHWPQPLFLFEKVIHQLDELSLNRDDIASITDRRSLLWFLVNSESYLRGLPYQRVIQKLESIEVWECDLLSNLAPTASFQSHTALDVWNCQGMINLVSSSTARTLVQLMDMRIRECNKLTVIVAEEEGDRGDKIVFQNLKFLKFQSLERLTSFCQGNLGLDFPALEKVIVEQCPNMNSFCQGKLITGKLRVKPREGKGTGRQTDDLNADIKRLSEEEKPSREGRTQQS</sequence>
<protein>
    <recommendedName>
        <fullName evidence="3">Disease resistance protein At4g27190-like leucine-rich repeats domain-containing protein</fullName>
    </recommendedName>
</protein>
<evidence type="ECO:0000256" key="2">
    <source>
        <dbReference type="SAM" id="MobiDB-lite"/>
    </source>
</evidence>
<dbReference type="InterPro" id="IPR050905">
    <property type="entry name" value="Plant_NBS-LRR"/>
</dbReference>
<gene>
    <name evidence="4" type="ORF">TCM_025433</name>
</gene>
<feature type="domain" description="Disease resistance protein At4g27190-like leucine-rich repeats" evidence="3">
    <location>
        <begin position="239"/>
        <end position="342"/>
    </location>
</feature>
<dbReference type="AlphaFoldDB" id="A0A061F697"/>
<feature type="compositionally biased region" description="Basic and acidic residues" evidence="2">
    <location>
        <begin position="356"/>
        <end position="392"/>
    </location>
</feature>
<dbReference type="InterPro" id="IPR032675">
    <property type="entry name" value="LRR_dom_sf"/>
</dbReference>
<accession>A0A061F697</accession>
<dbReference type="PANTHER" id="PTHR33463:SF136">
    <property type="entry name" value="NB-ARC DOMAIN-CONTAINING PROTEIN"/>
    <property type="match status" value="1"/>
</dbReference>
<feature type="region of interest" description="Disordered" evidence="2">
    <location>
        <begin position="355"/>
        <end position="392"/>
    </location>
</feature>
<evidence type="ECO:0000259" key="3">
    <source>
        <dbReference type="Pfam" id="PF23247"/>
    </source>
</evidence>
<dbReference type="OMA" id="RIRECNK"/>
<dbReference type="EMBL" id="CM001883">
    <property type="protein sequence ID" value="EOY10044.1"/>
    <property type="molecule type" value="Genomic_DNA"/>
</dbReference>
<dbReference type="Gene3D" id="3.80.10.10">
    <property type="entry name" value="Ribonuclease Inhibitor"/>
    <property type="match status" value="1"/>
</dbReference>
<dbReference type="PANTHER" id="PTHR33463">
    <property type="entry name" value="NB-ARC DOMAIN-CONTAINING PROTEIN-RELATED"/>
    <property type="match status" value="1"/>
</dbReference>
<dbReference type="SUPFAM" id="SSF52047">
    <property type="entry name" value="RNI-like"/>
    <property type="match status" value="1"/>
</dbReference>
<keyword evidence="5" id="KW-1185">Reference proteome</keyword>
<dbReference type="Gramene" id="EOY10044">
    <property type="protein sequence ID" value="EOY10044"/>
    <property type="gene ID" value="TCM_025433"/>
</dbReference>
<organism evidence="4 5">
    <name type="scientific">Theobroma cacao</name>
    <name type="common">Cacao</name>
    <name type="synonym">Cocoa</name>
    <dbReference type="NCBI Taxonomy" id="3641"/>
    <lineage>
        <taxon>Eukaryota</taxon>
        <taxon>Viridiplantae</taxon>
        <taxon>Streptophyta</taxon>
        <taxon>Embryophyta</taxon>
        <taxon>Tracheophyta</taxon>
        <taxon>Spermatophyta</taxon>
        <taxon>Magnoliopsida</taxon>
        <taxon>eudicotyledons</taxon>
        <taxon>Gunneridae</taxon>
        <taxon>Pentapetalae</taxon>
        <taxon>rosids</taxon>
        <taxon>malvids</taxon>
        <taxon>Malvales</taxon>
        <taxon>Malvaceae</taxon>
        <taxon>Byttnerioideae</taxon>
        <taxon>Theobroma</taxon>
    </lineage>
</organism>
<evidence type="ECO:0000256" key="1">
    <source>
        <dbReference type="ARBA" id="ARBA00022821"/>
    </source>
</evidence>
<feature type="domain" description="Disease resistance protein At4g27190-like leucine-rich repeats" evidence="3">
    <location>
        <begin position="2"/>
        <end position="122"/>
    </location>
</feature>
<evidence type="ECO:0000313" key="4">
    <source>
        <dbReference type="EMBL" id="EOY10044.1"/>
    </source>
</evidence>
<keyword evidence="1" id="KW-0611">Plant defense</keyword>
<dbReference type="InterPro" id="IPR057135">
    <property type="entry name" value="At4g27190-like_LRR"/>
</dbReference>
<dbReference type="HOGENOM" id="CLU_022302_1_0_1"/>
<dbReference type="InParanoid" id="A0A061F697"/>
<reference evidence="4 5" key="1">
    <citation type="journal article" date="2013" name="Genome Biol.">
        <title>The genome sequence of the most widely cultivated cacao type and its use to identify candidate genes regulating pod color.</title>
        <authorList>
            <person name="Motamayor J.C."/>
            <person name="Mockaitis K."/>
            <person name="Schmutz J."/>
            <person name="Haiminen N."/>
            <person name="Iii D.L."/>
            <person name="Cornejo O."/>
            <person name="Findley S.D."/>
            <person name="Zheng P."/>
            <person name="Utro F."/>
            <person name="Royaert S."/>
            <person name="Saski C."/>
            <person name="Jenkins J."/>
            <person name="Podicheti R."/>
            <person name="Zhao M."/>
            <person name="Scheffler B.E."/>
            <person name="Stack J.C."/>
            <person name="Feltus F.A."/>
            <person name="Mustiga G.M."/>
            <person name="Amores F."/>
            <person name="Phillips W."/>
            <person name="Marelli J.P."/>
            <person name="May G.D."/>
            <person name="Shapiro H."/>
            <person name="Ma J."/>
            <person name="Bustamante C.D."/>
            <person name="Schnell R.J."/>
            <person name="Main D."/>
            <person name="Gilbert D."/>
            <person name="Parida L."/>
            <person name="Kuhn D.N."/>
        </authorList>
    </citation>
    <scope>NUCLEOTIDE SEQUENCE [LARGE SCALE GENOMIC DNA]</scope>
    <source>
        <strain evidence="5">cv. Matina 1-6</strain>
    </source>
</reference>